<dbReference type="GO" id="GO:0000831">
    <property type="term" value="F:inositol hexakisphosphate 6-kinase activity"/>
    <property type="evidence" value="ECO:0007669"/>
    <property type="project" value="EnsemblFungi"/>
</dbReference>
<feature type="compositionally biased region" description="Polar residues" evidence="15">
    <location>
        <begin position="18"/>
        <end position="46"/>
    </location>
</feature>
<keyword evidence="9 14" id="KW-0067">ATP-binding</keyword>
<dbReference type="InterPro" id="IPR029033">
    <property type="entry name" value="His_PPase_superfam"/>
</dbReference>
<dbReference type="OMA" id="IQERWCC"/>
<evidence type="ECO:0000256" key="14">
    <source>
        <dbReference type="RuleBase" id="RU365032"/>
    </source>
</evidence>
<keyword evidence="4 14" id="KW-0963">Cytoplasm</keyword>
<dbReference type="EC" id="2.7.4.24" evidence="3 14"/>
<dbReference type="InterPro" id="IPR040557">
    <property type="entry name" value="VIP1_N"/>
</dbReference>
<dbReference type="GO" id="GO:0052723">
    <property type="term" value="F:inositol hexakisphosphate 1-kinase activity"/>
    <property type="evidence" value="ECO:0007669"/>
    <property type="project" value="EnsemblFungi"/>
</dbReference>
<dbReference type="GO" id="GO:0006020">
    <property type="term" value="P:inositol metabolic process"/>
    <property type="evidence" value="ECO:0007669"/>
    <property type="project" value="TreeGrafter"/>
</dbReference>
<dbReference type="Proteomes" id="UP000070544">
    <property type="component" value="Unassembled WGS sequence"/>
</dbReference>
<dbReference type="Gene3D" id="3.30.470.20">
    <property type="entry name" value="ATP-grasp fold, B domain"/>
    <property type="match status" value="1"/>
</dbReference>
<dbReference type="SUPFAM" id="SSF53254">
    <property type="entry name" value="Phosphoglycerate mutase-like"/>
    <property type="match status" value="1"/>
</dbReference>
<evidence type="ECO:0000256" key="13">
    <source>
        <dbReference type="ARBA" id="ARBA00071668"/>
    </source>
</evidence>
<reference evidence="17 18" key="1">
    <citation type="journal article" date="2015" name="Genome Biol. Evol.">
        <title>Phylogenomic analyses indicate that early fungi evolved digesting cell walls of algal ancestors of land plants.</title>
        <authorList>
            <person name="Chang Y."/>
            <person name="Wang S."/>
            <person name="Sekimoto S."/>
            <person name="Aerts A.L."/>
            <person name="Choi C."/>
            <person name="Clum A."/>
            <person name="LaButti K.M."/>
            <person name="Lindquist E.A."/>
            <person name="Yee Ngan C."/>
            <person name="Ohm R.A."/>
            <person name="Salamov A.A."/>
            <person name="Grigoriev I.V."/>
            <person name="Spatafora J.W."/>
            <person name="Berbee M.L."/>
        </authorList>
    </citation>
    <scope>NUCLEOTIDE SEQUENCE [LARGE SCALE GENOMIC DNA]</scope>
    <source>
        <strain evidence="17 18">JEL478</strain>
    </source>
</reference>
<dbReference type="FunFam" id="3.40.50.11950:FF:000002">
    <property type="entry name" value="Inositol hexakisphosphate and diphosphoinositol-pentakisphosphate kinase"/>
    <property type="match status" value="1"/>
</dbReference>
<evidence type="ECO:0000256" key="1">
    <source>
        <dbReference type="ARBA" id="ARBA00004245"/>
    </source>
</evidence>
<dbReference type="Pfam" id="PF00328">
    <property type="entry name" value="His_Phos_2"/>
    <property type="match status" value="1"/>
</dbReference>
<dbReference type="GO" id="GO:0051516">
    <property type="term" value="P:regulation of bipolar cell growth"/>
    <property type="evidence" value="ECO:0007669"/>
    <property type="project" value="EnsemblFungi"/>
</dbReference>
<sequence>MEHLAELAGSFHRPRPLSITSTHSASSKRSDSPGRQSSVMKTTSRAGRSVEGTTFYRPRGSTTLPPKFVLGVAAMDQKARSKPMRNILNRLLSLGEFEIVIFGDKVLLDEEPETWPSCDFLISFFSAGFPMAKALRYVRLAAPFCVNDLAYQQLLWDRRVVLRILDHTGVRTPRRIVANRDLPTLPPDLVEDVRANGGPDLGPTTWPMTDVGVVDADTIRQGSVTLRKPFVEKPVSGEDHNVWIYYPESSGGGVRKLFRKVNNKSSEFVVGPVELRRDGSYVYEEFMTVDNLEDVKVYTIGDSYAHAETRKSPVVDGVVQRNAEGKEIRYITPLTDAERDMARKVCLGFRQAVCGFDLLRAGGNSYVIDVNGWSFVKGNDEYYDNCCHRLRLMFLQAAERRQIPPTAASSEPTLESAWRLKSFVSVLRHADRTPKQKLKFSLRSPPFMALLRGAEEEVVLKKQEELSDVVKAADEALKDGLEDKAHMEQLCMVMDKKGGMAGTKVQVKPVFNKKDRSLEKVQLVVKWGGEFTHAGLHQSKDLGLNLRKDLVLMNRKVLDDVKLYLSSERRVAATAEIFLNTFLNGQELPKEAMVVNRAMLDDSDAAKEQMELVKTKLQEILNAPTGSSKMNLLPPGFILPAEMVDPAVTLTEVIEMMGQLRAIMKENLKTMNMDTIQTKWCCQDTPFLVERWEKLFENFCDVDRSAVEPSKISELYDSCKFDALHNREFLFGLFSNAEHGKELIRRLWYKAKDLFDFVAPQEYGVERSEKLEIGVLSALPLVKKLVQEIEDARDSVTPCTRLFFTKESKIITLLNVIIAAGFPVKLSYSPKEVDEVDYLTQIVFELYERLSQRATTPRPTTPSWPRDYSIRLSFSPGAHDNNVIDTQMDGRHSLSTAPRRWITNHINLDEALALFKSLVEKYDKRVRSTPEIADSVPAPVVGAPAV</sequence>
<dbReference type="GO" id="GO:0000830">
    <property type="term" value="F:inositol hexakisphosphate 4-kinase activity"/>
    <property type="evidence" value="ECO:0007669"/>
    <property type="project" value="EnsemblFungi"/>
</dbReference>
<dbReference type="SUPFAM" id="SSF56059">
    <property type="entry name" value="Glutathione synthetase ATP-binding domain-like"/>
    <property type="match status" value="1"/>
</dbReference>
<evidence type="ECO:0000256" key="9">
    <source>
        <dbReference type="ARBA" id="ARBA00022840"/>
    </source>
</evidence>
<evidence type="ECO:0000256" key="10">
    <source>
        <dbReference type="ARBA" id="ARBA00023212"/>
    </source>
</evidence>
<name>A0A139AL95_GONPJ</name>
<dbReference type="Gene3D" id="3.40.50.11950">
    <property type="match status" value="1"/>
</dbReference>
<dbReference type="GO" id="GO:0052845">
    <property type="term" value="F:inositol-5-diphosphate-1,2,3,4,6-pentakisphosphate diphosphatase activity"/>
    <property type="evidence" value="ECO:0007669"/>
    <property type="project" value="EnsemblFungi"/>
</dbReference>
<comment type="catalytic activity">
    <reaction evidence="11">
        <text>5-diphospho-1D-myo-inositol 1,2,3,4,6-pentakisphosphate + ATP + H(+) = 1,5-bis(diphospho)-1D-myo-inositol 2,3,4,6-tetrakisphosphate + ADP</text>
        <dbReference type="Rhea" id="RHEA:10276"/>
        <dbReference type="ChEBI" id="CHEBI:15378"/>
        <dbReference type="ChEBI" id="CHEBI:30616"/>
        <dbReference type="ChEBI" id="CHEBI:58628"/>
        <dbReference type="ChEBI" id="CHEBI:77983"/>
        <dbReference type="ChEBI" id="CHEBI:456216"/>
        <dbReference type="EC" id="2.7.4.24"/>
    </reaction>
    <physiologicalReaction direction="left-to-right" evidence="11">
        <dbReference type="Rhea" id="RHEA:10277"/>
    </physiologicalReaction>
</comment>
<dbReference type="STRING" id="1344416.A0A139AL95"/>
<keyword evidence="10" id="KW-0206">Cytoskeleton</keyword>
<dbReference type="GO" id="GO:0052724">
    <property type="term" value="F:inositol hexakisphosphate 3-kinase activity"/>
    <property type="evidence" value="ECO:0007669"/>
    <property type="project" value="EnsemblFungi"/>
</dbReference>
<keyword evidence="5" id="KW-0597">Phosphoprotein</keyword>
<dbReference type="GO" id="GO:0051537">
    <property type="term" value="F:2 iron, 2 sulfur cluster binding"/>
    <property type="evidence" value="ECO:0007669"/>
    <property type="project" value="EnsemblFungi"/>
</dbReference>
<dbReference type="GO" id="GO:0005524">
    <property type="term" value="F:ATP binding"/>
    <property type="evidence" value="ECO:0007669"/>
    <property type="project" value="UniProtKB-KW"/>
</dbReference>
<evidence type="ECO:0000256" key="7">
    <source>
        <dbReference type="ARBA" id="ARBA00022741"/>
    </source>
</evidence>
<proteinExistence type="inferred from homology"/>
<dbReference type="GO" id="GO:0030643">
    <property type="term" value="P:intracellular phosphate ion homeostasis"/>
    <property type="evidence" value="ECO:0007669"/>
    <property type="project" value="EnsemblFungi"/>
</dbReference>
<dbReference type="GO" id="GO:0005829">
    <property type="term" value="C:cytosol"/>
    <property type="evidence" value="ECO:0007669"/>
    <property type="project" value="TreeGrafter"/>
</dbReference>
<feature type="region of interest" description="Disordered" evidence="15">
    <location>
        <begin position="9"/>
        <end position="59"/>
    </location>
</feature>
<dbReference type="GO" id="GO:0052846">
    <property type="term" value="F:inositol-1,5-bisdiphosphate-2,3,4,6-tetrakisphosphate 1-diphosphatase activity"/>
    <property type="evidence" value="ECO:0007669"/>
    <property type="project" value="EnsemblFungi"/>
</dbReference>
<comment type="catalytic activity">
    <reaction evidence="12">
        <text>1D-myo-inositol hexakisphosphate + ATP = 1-diphospho-1D-myo-inositol 2,3,4,5,6-pentakisphosphate + ADP</text>
        <dbReference type="Rhea" id="RHEA:37459"/>
        <dbReference type="ChEBI" id="CHEBI:30616"/>
        <dbReference type="ChEBI" id="CHEBI:58130"/>
        <dbReference type="ChEBI" id="CHEBI:74946"/>
        <dbReference type="ChEBI" id="CHEBI:456216"/>
        <dbReference type="EC" id="2.7.4.24"/>
    </reaction>
    <physiologicalReaction direction="left-to-right" evidence="12">
        <dbReference type="Rhea" id="RHEA:37460"/>
    </physiologicalReaction>
</comment>
<evidence type="ECO:0000256" key="6">
    <source>
        <dbReference type="ARBA" id="ARBA00022679"/>
    </source>
</evidence>
<keyword evidence="7 14" id="KW-0547">Nucleotide-binding</keyword>
<evidence type="ECO:0000256" key="3">
    <source>
        <dbReference type="ARBA" id="ARBA00012893"/>
    </source>
</evidence>
<dbReference type="GO" id="GO:0032958">
    <property type="term" value="P:inositol phosphate biosynthetic process"/>
    <property type="evidence" value="ECO:0007669"/>
    <property type="project" value="EnsemblFungi"/>
</dbReference>
<evidence type="ECO:0000313" key="18">
    <source>
        <dbReference type="Proteomes" id="UP000070544"/>
    </source>
</evidence>
<accession>A0A139AL95</accession>
<dbReference type="OrthoDB" id="18042at2759"/>
<dbReference type="InterPro" id="IPR037446">
    <property type="entry name" value="His_Pase_VIP1"/>
</dbReference>
<evidence type="ECO:0000256" key="12">
    <source>
        <dbReference type="ARBA" id="ARBA00034629"/>
    </source>
</evidence>
<evidence type="ECO:0000256" key="4">
    <source>
        <dbReference type="ARBA" id="ARBA00022490"/>
    </source>
</evidence>
<comment type="similarity">
    <text evidence="2 14">Belongs to the histidine acid phosphatase family. VIP1 subfamily.</text>
</comment>
<dbReference type="AlphaFoldDB" id="A0A139AL95"/>
<evidence type="ECO:0000259" key="16">
    <source>
        <dbReference type="Pfam" id="PF18086"/>
    </source>
</evidence>
<feature type="domain" description="VIP1 N-terminal" evidence="16">
    <location>
        <begin position="69"/>
        <end position="157"/>
    </location>
</feature>
<dbReference type="Gene3D" id="3.40.50.1240">
    <property type="entry name" value="Phosphoglycerate mutase-like"/>
    <property type="match status" value="1"/>
</dbReference>
<keyword evidence="18" id="KW-1185">Reference proteome</keyword>
<dbReference type="PANTHER" id="PTHR12750">
    <property type="entry name" value="DIPHOSPHOINOSITOL PENTAKISPHOSPHATE KINASE"/>
    <property type="match status" value="1"/>
</dbReference>
<comment type="function">
    <text evidence="14">Bifunctional inositol kinase that acts in concert with the IP6K kinases to synthesize the diphosphate group-containing inositol pyrophosphates diphosphoinositol pentakisphosphate, PP-InsP5, and bis-diphosphoinositol tetrakisphosphate, (PP)2-InsP4. PP-InsP5 and (PP)2-InsP4, also respectively called InsP7 and InsP8, may regulate a variety of cellular processes, including apoptosis, vesicle trafficking, cytoskeletal dynamics, and exocytosis. Phosphorylates inositol hexakisphosphate (InsP6).</text>
</comment>
<comment type="subcellular location">
    <subcellularLocation>
        <location evidence="1 14">Cytoplasm</location>
        <location evidence="1 14">Cytoskeleton</location>
    </subcellularLocation>
</comment>
<dbReference type="GO" id="GO:0016887">
    <property type="term" value="F:ATP hydrolysis activity"/>
    <property type="evidence" value="ECO:0007669"/>
    <property type="project" value="EnsemblFungi"/>
</dbReference>
<gene>
    <name evidence="17" type="ORF">M427DRAFT_492247</name>
</gene>
<evidence type="ECO:0000313" key="17">
    <source>
        <dbReference type="EMBL" id="KXS17559.1"/>
    </source>
</evidence>
<dbReference type="EMBL" id="KQ965746">
    <property type="protein sequence ID" value="KXS17559.1"/>
    <property type="molecule type" value="Genomic_DNA"/>
</dbReference>
<dbReference type="GO" id="GO:0052843">
    <property type="term" value="F:inositol-1-diphosphate-2,3,4,5,6-pentakisphosphate diphosphatase activity"/>
    <property type="evidence" value="ECO:0007669"/>
    <property type="project" value="EnsemblFungi"/>
</dbReference>
<keyword evidence="6 14" id="KW-0808">Transferase</keyword>
<keyword evidence="8 14" id="KW-0418">Kinase</keyword>
<evidence type="ECO:0000256" key="5">
    <source>
        <dbReference type="ARBA" id="ARBA00022553"/>
    </source>
</evidence>
<dbReference type="PANTHER" id="PTHR12750:SF9">
    <property type="entry name" value="INOSITOL HEXAKISPHOSPHATE AND DIPHOSPHOINOSITOL-PENTAKISPHOSPHATE KINASE"/>
    <property type="match status" value="1"/>
</dbReference>
<dbReference type="Pfam" id="PF18086">
    <property type="entry name" value="PPIP5K2_N"/>
    <property type="match status" value="1"/>
</dbReference>
<dbReference type="GO" id="GO:0033857">
    <property type="term" value="F:5-diphosphoinositol pentakisphosphate 1-kinase activity"/>
    <property type="evidence" value="ECO:0007669"/>
    <property type="project" value="EnsemblFungi"/>
</dbReference>
<dbReference type="FunFam" id="3.30.470.20:FF:000036">
    <property type="entry name" value="Inositol hexakisphosphate and diphosphoinositol-pentakisphosphate kinase"/>
    <property type="match status" value="1"/>
</dbReference>
<dbReference type="GO" id="GO:0110162">
    <property type="term" value="P:regulation of mitotic spindle elongation (spindle phase three)"/>
    <property type="evidence" value="ECO:0007669"/>
    <property type="project" value="EnsemblFungi"/>
</dbReference>
<evidence type="ECO:0000256" key="2">
    <source>
        <dbReference type="ARBA" id="ARBA00005609"/>
    </source>
</evidence>
<dbReference type="InterPro" id="IPR000560">
    <property type="entry name" value="His_Pase_clade-2"/>
</dbReference>
<evidence type="ECO:0000256" key="11">
    <source>
        <dbReference type="ARBA" id="ARBA00033696"/>
    </source>
</evidence>
<evidence type="ECO:0000256" key="15">
    <source>
        <dbReference type="SAM" id="MobiDB-lite"/>
    </source>
</evidence>
<evidence type="ECO:0000256" key="8">
    <source>
        <dbReference type="ARBA" id="ARBA00022777"/>
    </source>
</evidence>
<dbReference type="GO" id="GO:0071545">
    <property type="term" value="P:inositol phosphate catabolic process"/>
    <property type="evidence" value="ECO:0007669"/>
    <property type="project" value="EnsemblFungi"/>
</dbReference>
<organism evidence="17 18">
    <name type="scientific">Gonapodya prolifera (strain JEL478)</name>
    <name type="common">Monoblepharis prolifera</name>
    <dbReference type="NCBI Taxonomy" id="1344416"/>
    <lineage>
        <taxon>Eukaryota</taxon>
        <taxon>Fungi</taxon>
        <taxon>Fungi incertae sedis</taxon>
        <taxon>Chytridiomycota</taxon>
        <taxon>Chytridiomycota incertae sedis</taxon>
        <taxon>Monoblepharidomycetes</taxon>
        <taxon>Monoblepharidales</taxon>
        <taxon>Gonapodyaceae</taxon>
        <taxon>Gonapodya</taxon>
    </lineage>
</organism>
<protein>
    <recommendedName>
        <fullName evidence="13 14">Inositol hexakisphosphate and diphosphoinositol-pentakisphosphate kinase</fullName>
        <ecNumber evidence="3 14">2.7.4.24</ecNumber>
    </recommendedName>
</protein>
<dbReference type="GO" id="GO:0005856">
    <property type="term" value="C:cytoskeleton"/>
    <property type="evidence" value="ECO:0007669"/>
    <property type="project" value="UniProtKB-SubCell"/>
</dbReference>